<dbReference type="AlphaFoldDB" id="A0A4Z0L5H0"/>
<dbReference type="Gene3D" id="2.170.130.10">
    <property type="entry name" value="TonB-dependent receptor, plug domain"/>
    <property type="match status" value="1"/>
</dbReference>
<evidence type="ECO:0000259" key="9">
    <source>
        <dbReference type="Pfam" id="PF07715"/>
    </source>
</evidence>
<keyword evidence="3 7" id="KW-1134">Transmembrane beta strand</keyword>
<dbReference type="InterPro" id="IPR041700">
    <property type="entry name" value="OMP_b-brl_3"/>
</dbReference>
<keyword evidence="11" id="KW-0675">Receptor</keyword>
<evidence type="ECO:0000313" key="12">
    <source>
        <dbReference type="Proteomes" id="UP000297407"/>
    </source>
</evidence>
<comment type="subcellular location">
    <subcellularLocation>
        <location evidence="1 7">Cell outer membrane</location>
        <topology evidence="1 7">Multi-pass membrane protein</topology>
    </subcellularLocation>
</comment>
<dbReference type="Gene3D" id="2.40.170.20">
    <property type="entry name" value="TonB-dependent receptor, beta-barrel domain"/>
    <property type="match status" value="1"/>
</dbReference>
<accession>A0A4Z0L5H0</accession>
<keyword evidence="12" id="KW-1185">Reference proteome</keyword>
<evidence type="ECO:0000256" key="2">
    <source>
        <dbReference type="ARBA" id="ARBA00022448"/>
    </source>
</evidence>
<evidence type="ECO:0000256" key="1">
    <source>
        <dbReference type="ARBA" id="ARBA00004571"/>
    </source>
</evidence>
<sequence>MKDKNRLKSAVLLLFFLSTLTHAQMAKTNFKGMISGKAINEKSEPMPYANITILDANRKFLVAGMTEENGGFEIAVPTEKLIVEISYSGYITFSKETVLNDSNKKMNLGSLKLQLDVNFLNEVVVVGQKSTLSFKRDKKVFSVGKDILAQSNSALDILENIPSVTVDAGGQVSLRGNSNVTILINGRQTGLTLNNALDQIPALSIERVEIITNPSASYQATGSAGILNIILKKNKKDGINGQLTLRYGVPIDSRIGSSVNYKTDKLNFFATVGQRYTDYIGKYSSNQLYNQSGFNKALLQMEDENRHDDGKLFYGGFDYYLNDKETITMAYNINVTKDSDKSLIGYDYYTENALDSVLVRNTKSVENRSYNQLELNYLRNFDKKGRKFTVDFQYDFWNSTKDWDINTKKVKPIIETPKQLRTNNKNGNKDFVLQTDYTTPIKEKGKLDFGLKGEHRNVTNTYLAENFVSNNWQVFNGLDNDLDYNETIGAAYVQYGNEWGKFDYLIGLRDEYTSVKISDENREFTKKINYNRLFPTVHLGYTFSETAGLQWSYSKRINRPSIWDLNPFNEIKDFTYQYAGNPNLNPEYTDAFEFGGNKNFEKVFLNASVYYHRTKDFMQYYVYRDANNSFVALPVNLDMESKYGIETSVNYNPIKRLSLYSSFNFYRFSQEGIYEDQDFDFSNEFWQLQVRAQVKLPKEINFQGFLNYVGKSSNAQTTTKSNHYLNLSVNKSFLSNKLTVGFNAINVLDSRKEIQRTSSPGYILNKVSNRNAEQFNITLLYRFAEKQFKERQIKESNRN</sequence>
<dbReference type="InterPro" id="IPR012910">
    <property type="entry name" value="Plug_dom"/>
</dbReference>
<reference evidence="11 12" key="1">
    <citation type="submission" date="2019-04" db="EMBL/GenBank/DDBJ databases">
        <title>Flavobacterium sp. strain DS2-A Genome sequencing and assembly.</title>
        <authorList>
            <person name="Kim I."/>
        </authorList>
    </citation>
    <scope>NUCLEOTIDE SEQUENCE [LARGE SCALE GENOMIC DNA]</scope>
    <source>
        <strain evidence="11 12">DS2-A</strain>
    </source>
</reference>
<keyword evidence="5 7" id="KW-0472">Membrane</keyword>
<dbReference type="EMBL" id="SRLH01000005">
    <property type="protein sequence ID" value="TGD57486.1"/>
    <property type="molecule type" value="Genomic_DNA"/>
</dbReference>
<evidence type="ECO:0000256" key="3">
    <source>
        <dbReference type="ARBA" id="ARBA00022452"/>
    </source>
</evidence>
<feature type="domain" description="Outer membrane protein beta-barrel" evidence="10">
    <location>
        <begin position="379"/>
        <end position="781"/>
    </location>
</feature>
<feature type="chain" id="PRO_5021445686" evidence="8">
    <location>
        <begin position="24"/>
        <end position="799"/>
    </location>
</feature>
<evidence type="ECO:0000256" key="6">
    <source>
        <dbReference type="ARBA" id="ARBA00023237"/>
    </source>
</evidence>
<evidence type="ECO:0000256" key="5">
    <source>
        <dbReference type="ARBA" id="ARBA00023136"/>
    </source>
</evidence>
<dbReference type="PROSITE" id="PS52016">
    <property type="entry name" value="TONB_DEPENDENT_REC_3"/>
    <property type="match status" value="1"/>
</dbReference>
<keyword evidence="4 7" id="KW-0812">Transmembrane</keyword>
<dbReference type="InterPro" id="IPR036942">
    <property type="entry name" value="Beta-barrel_TonB_sf"/>
</dbReference>
<dbReference type="InterPro" id="IPR039426">
    <property type="entry name" value="TonB-dep_rcpt-like"/>
</dbReference>
<keyword evidence="8" id="KW-0732">Signal</keyword>
<protein>
    <submittedName>
        <fullName evidence="11">TonB-dependent receptor</fullName>
    </submittedName>
</protein>
<organism evidence="11 12">
    <name type="scientific">Flavobacterium humi</name>
    <dbReference type="NCBI Taxonomy" id="2562683"/>
    <lineage>
        <taxon>Bacteria</taxon>
        <taxon>Pseudomonadati</taxon>
        <taxon>Bacteroidota</taxon>
        <taxon>Flavobacteriia</taxon>
        <taxon>Flavobacteriales</taxon>
        <taxon>Flavobacteriaceae</taxon>
        <taxon>Flavobacterium</taxon>
    </lineage>
</organism>
<feature type="domain" description="TonB-dependent receptor plug" evidence="9">
    <location>
        <begin position="149"/>
        <end position="225"/>
    </location>
</feature>
<evidence type="ECO:0000259" key="10">
    <source>
        <dbReference type="Pfam" id="PF14905"/>
    </source>
</evidence>
<dbReference type="GO" id="GO:0009279">
    <property type="term" value="C:cell outer membrane"/>
    <property type="evidence" value="ECO:0007669"/>
    <property type="project" value="UniProtKB-SubCell"/>
</dbReference>
<dbReference type="PANTHER" id="PTHR40980:SF4">
    <property type="entry name" value="TONB-DEPENDENT RECEPTOR-LIKE BETA-BARREL DOMAIN-CONTAINING PROTEIN"/>
    <property type="match status" value="1"/>
</dbReference>
<dbReference type="Proteomes" id="UP000297407">
    <property type="component" value="Unassembled WGS sequence"/>
</dbReference>
<dbReference type="OrthoDB" id="8764943at2"/>
<keyword evidence="2 7" id="KW-0813">Transport</keyword>
<keyword evidence="6 7" id="KW-0998">Cell outer membrane</keyword>
<gene>
    <name evidence="11" type="ORF">E4635_09840</name>
</gene>
<evidence type="ECO:0000256" key="7">
    <source>
        <dbReference type="PROSITE-ProRule" id="PRU01360"/>
    </source>
</evidence>
<comment type="caution">
    <text evidence="11">The sequence shown here is derived from an EMBL/GenBank/DDBJ whole genome shotgun (WGS) entry which is preliminary data.</text>
</comment>
<dbReference type="Pfam" id="PF07715">
    <property type="entry name" value="Plug"/>
    <property type="match status" value="1"/>
</dbReference>
<dbReference type="SUPFAM" id="SSF49464">
    <property type="entry name" value="Carboxypeptidase regulatory domain-like"/>
    <property type="match status" value="1"/>
</dbReference>
<dbReference type="InterPro" id="IPR008969">
    <property type="entry name" value="CarboxyPept-like_regulatory"/>
</dbReference>
<name>A0A4Z0L5H0_9FLAO</name>
<comment type="similarity">
    <text evidence="7">Belongs to the TonB-dependent receptor family.</text>
</comment>
<dbReference type="SUPFAM" id="SSF56935">
    <property type="entry name" value="Porins"/>
    <property type="match status" value="1"/>
</dbReference>
<evidence type="ECO:0000256" key="4">
    <source>
        <dbReference type="ARBA" id="ARBA00022692"/>
    </source>
</evidence>
<dbReference type="Pfam" id="PF14905">
    <property type="entry name" value="OMP_b-brl_3"/>
    <property type="match status" value="1"/>
</dbReference>
<proteinExistence type="inferred from homology"/>
<evidence type="ECO:0000256" key="8">
    <source>
        <dbReference type="SAM" id="SignalP"/>
    </source>
</evidence>
<evidence type="ECO:0000313" key="11">
    <source>
        <dbReference type="EMBL" id="TGD57486.1"/>
    </source>
</evidence>
<dbReference type="InterPro" id="IPR037066">
    <property type="entry name" value="Plug_dom_sf"/>
</dbReference>
<dbReference type="PANTHER" id="PTHR40980">
    <property type="entry name" value="PLUG DOMAIN-CONTAINING PROTEIN"/>
    <property type="match status" value="1"/>
</dbReference>
<feature type="signal peptide" evidence="8">
    <location>
        <begin position="1"/>
        <end position="23"/>
    </location>
</feature>